<dbReference type="PANTHER" id="PTHR12560">
    <property type="entry name" value="LONGEVITY ASSURANCE FACTOR 1 LAG1"/>
    <property type="match status" value="1"/>
</dbReference>
<keyword evidence="6 11" id="KW-1133">Transmembrane helix</keyword>
<dbReference type="GO" id="GO:0046513">
    <property type="term" value="P:ceramide biosynthetic process"/>
    <property type="evidence" value="ECO:0007669"/>
    <property type="project" value="InterPro"/>
</dbReference>
<evidence type="ECO:0000256" key="5">
    <source>
        <dbReference type="ARBA" id="ARBA00022824"/>
    </source>
</evidence>
<feature type="transmembrane region" description="Helical" evidence="11">
    <location>
        <begin position="98"/>
        <end position="117"/>
    </location>
</feature>
<keyword evidence="5" id="KW-0256">Endoplasmic reticulum</keyword>
<evidence type="ECO:0000256" key="3">
    <source>
        <dbReference type="ARBA" id="ARBA00022679"/>
    </source>
</evidence>
<keyword evidence="4 9" id="KW-0812">Transmembrane</keyword>
<gene>
    <name evidence="13" type="ORF">EDB92DRAFT_928886</name>
</gene>
<evidence type="ECO:0000256" key="2">
    <source>
        <dbReference type="ARBA" id="ARBA00009808"/>
    </source>
</evidence>
<dbReference type="Proteomes" id="UP001201163">
    <property type="component" value="Unassembled WGS sequence"/>
</dbReference>
<reference evidence="13" key="1">
    <citation type="submission" date="2022-01" db="EMBL/GenBank/DDBJ databases">
        <title>Comparative genomics reveals a dynamic genome evolution in the ectomycorrhizal milk-cap (Lactarius) mushrooms.</title>
        <authorList>
            <consortium name="DOE Joint Genome Institute"/>
            <person name="Lebreton A."/>
            <person name="Tang N."/>
            <person name="Kuo A."/>
            <person name="LaButti K."/>
            <person name="Drula E."/>
            <person name="Barry K."/>
            <person name="Clum A."/>
            <person name="Lipzen A."/>
            <person name="Mousain D."/>
            <person name="Ng V."/>
            <person name="Wang R."/>
            <person name="Wang X."/>
            <person name="Dai Y."/>
            <person name="Henrissat B."/>
            <person name="Grigoriev I.V."/>
            <person name="Guerin-Laguette A."/>
            <person name="Yu F."/>
            <person name="Martin F.M."/>
        </authorList>
    </citation>
    <scope>NUCLEOTIDE SEQUENCE</scope>
    <source>
        <strain evidence="13">QP</strain>
    </source>
</reference>
<dbReference type="PANTHER" id="PTHR12560:SF11">
    <property type="entry name" value="CERAMIDE SYNTHASE LAC1-RELATED"/>
    <property type="match status" value="1"/>
</dbReference>
<comment type="subcellular location">
    <subcellularLocation>
        <location evidence="1">Endoplasmic reticulum membrane</location>
        <topology evidence="1">Multi-pass membrane protein</topology>
    </subcellularLocation>
</comment>
<sequence length="436" mass="51466">MCRRLFSFLFDTKCDLINPAFANLSIYPFSLQNHLSCPLLRTDPSHHLAGPLIPQTPLDSPIKSRPRPFKDNTPVSHGFLNDITTGRWVVVPSASLRLLLLPVFLHINWTIFTPLVFTHPPPSPFAPLLFISYPTPSPTNDITDPRYRKGWLDLVFLAYNVVFFSFVRQFVLFRICYPIARYFGIKKKAKLARFGEQGYAIFYFSFFGAWGVRIMSGLPTWWYNTKHFWIDYPHWQMTPELKRYYLMQASYWCQQLVVLLSGLEKPRKDYKELVAHHLVTLWLVGWSYGINLTLIGNAVYTSMDIPDVFLAITKVINYLNWEYSQNIVFVIFIGVWTYFRHYLNLVMLWSVYNEFDLIPQSARRFSPADGVWMAGWLQWQIFTPILLLHCLNLFWYYLIWRILWRTVTGNSLKDERSDDEDSDDENEDKKKKIKRS</sequence>
<dbReference type="GO" id="GO:0005789">
    <property type="term" value="C:endoplasmic reticulum membrane"/>
    <property type="evidence" value="ECO:0007669"/>
    <property type="project" value="UniProtKB-SubCell"/>
</dbReference>
<dbReference type="Pfam" id="PF03798">
    <property type="entry name" value="TRAM_LAG1_CLN8"/>
    <property type="match status" value="1"/>
</dbReference>
<comment type="caution">
    <text evidence="13">The sequence shown here is derived from an EMBL/GenBank/DDBJ whole genome shotgun (WGS) entry which is preliminary data.</text>
</comment>
<keyword evidence="3" id="KW-0808">Transferase</keyword>
<evidence type="ECO:0000256" key="8">
    <source>
        <dbReference type="ARBA" id="ARBA00023180"/>
    </source>
</evidence>
<feature type="transmembrane region" description="Helical" evidence="11">
    <location>
        <begin position="373"/>
        <end position="398"/>
    </location>
</feature>
<evidence type="ECO:0000256" key="1">
    <source>
        <dbReference type="ARBA" id="ARBA00004477"/>
    </source>
</evidence>
<feature type="region of interest" description="Disordered" evidence="10">
    <location>
        <begin position="412"/>
        <end position="436"/>
    </location>
</feature>
<dbReference type="EMBL" id="JAKELL010000004">
    <property type="protein sequence ID" value="KAH8999107.1"/>
    <property type="molecule type" value="Genomic_DNA"/>
</dbReference>
<evidence type="ECO:0000259" key="12">
    <source>
        <dbReference type="PROSITE" id="PS50922"/>
    </source>
</evidence>
<accession>A0AAD4LQL7</accession>
<proteinExistence type="inferred from homology"/>
<evidence type="ECO:0000256" key="9">
    <source>
        <dbReference type="PROSITE-ProRule" id="PRU00205"/>
    </source>
</evidence>
<comment type="similarity">
    <text evidence="2">Belongs to the sphingosine N-acyltransferase family.</text>
</comment>
<keyword evidence="8" id="KW-0325">Glycoprotein</keyword>
<organism evidence="13 14">
    <name type="scientific">Lactarius akahatsu</name>
    <dbReference type="NCBI Taxonomy" id="416441"/>
    <lineage>
        <taxon>Eukaryota</taxon>
        <taxon>Fungi</taxon>
        <taxon>Dikarya</taxon>
        <taxon>Basidiomycota</taxon>
        <taxon>Agaricomycotina</taxon>
        <taxon>Agaricomycetes</taxon>
        <taxon>Russulales</taxon>
        <taxon>Russulaceae</taxon>
        <taxon>Lactarius</taxon>
    </lineage>
</organism>
<dbReference type="InterPro" id="IPR006634">
    <property type="entry name" value="TLC-dom"/>
</dbReference>
<feature type="compositionally biased region" description="Acidic residues" evidence="10">
    <location>
        <begin position="417"/>
        <end position="426"/>
    </location>
</feature>
<name>A0AAD4LQL7_9AGAM</name>
<evidence type="ECO:0000313" key="14">
    <source>
        <dbReference type="Proteomes" id="UP001201163"/>
    </source>
</evidence>
<dbReference type="InterPro" id="IPR016439">
    <property type="entry name" value="Lag1/Lac1-like"/>
</dbReference>
<evidence type="ECO:0000256" key="11">
    <source>
        <dbReference type="SAM" id="Phobius"/>
    </source>
</evidence>
<evidence type="ECO:0000256" key="6">
    <source>
        <dbReference type="ARBA" id="ARBA00022989"/>
    </source>
</evidence>
<feature type="transmembrane region" description="Helical" evidence="11">
    <location>
        <begin position="275"/>
        <end position="300"/>
    </location>
</feature>
<feature type="transmembrane region" description="Helical" evidence="11">
    <location>
        <begin position="198"/>
        <end position="223"/>
    </location>
</feature>
<evidence type="ECO:0000256" key="7">
    <source>
        <dbReference type="ARBA" id="ARBA00023136"/>
    </source>
</evidence>
<dbReference type="SMART" id="SM00724">
    <property type="entry name" value="TLC"/>
    <property type="match status" value="1"/>
</dbReference>
<keyword evidence="14" id="KW-1185">Reference proteome</keyword>
<dbReference type="PROSITE" id="PS50922">
    <property type="entry name" value="TLC"/>
    <property type="match status" value="1"/>
</dbReference>
<keyword evidence="7 9" id="KW-0472">Membrane</keyword>
<feature type="transmembrane region" description="Helical" evidence="11">
    <location>
        <begin position="327"/>
        <end position="352"/>
    </location>
</feature>
<evidence type="ECO:0000256" key="10">
    <source>
        <dbReference type="SAM" id="MobiDB-lite"/>
    </source>
</evidence>
<feature type="transmembrane region" description="Helical" evidence="11">
    <location>
        <begin position="154"/>
        <end position="177"/>
    </location>
</feature>
<dbReference type="GO" id="GO:0050291">
    <property type="term" value="F:sphingosine N-acyltransferase activity"/>
    <property type="evidence" value="ECO:0007669"/>
    <property type="project" value="InterPro"/>
</dbReference>
<dbReference type="AlphaFoldDB" id="A0AAD4LQL7"/>
<evidence type="ECO:0000256" key="4">
    <source>
        <dbReference type="ARBA" id="ARBA00022692"/>
    </source>
</evidence>
<evidence type="ECO:0000313" key="13">
    <source>
        <dbReference type="EMBL" id="KAH8999107.1"/>
    </source>
</evidence>
<feature type="domain" description="TLC" evidence="12">
    <location>
        <begin position="189"/>
        <end position="408"/>
    </location>
</feature>
<protein>
    <submittedName>
        <fullName evidence="13">Longevity assurance proteins LAG1/LAC1</fullName>
    </submittedName>
</protein>